<dbReference type="GO" id="GO:0004222">
    <property type="term" value="F:metalloendopeptidase activity"/>
    <property type="evidence" value="ECO:0007669"/>
    <property type="project" value="InterPro"/>
</dbReference>
<dbReference type="AlphaFoldDB" id="A0AAN8FTK4"/>
<dbReference type="Pfam" id="PF05649">
    <property type="entry name" value="Peptidase_M13_N"/>
    <property type="match status" value="1"/>
</dbReference>
<dbReference type="InterPro" id="IPR008753">
    <property type="entry name" value="Peptidase_M13_N"/>
</dbReference>
<protein>
    <recommendedName>
        <fullName evidence="2">Peptidase M13 N-terminal domain-containing protein</fullName>
    </recommendedName>
</protein>
<feature type="domain" description="Peptidase M13 N-terminal" evidence="2">
    <location>
        <begin position="13"/>
        <end position="260"/>
    </location>
</feature>
<dbReference type="Proteomes" id="UP001331761">
    <property type="component" value="Unassembled WGS sequence"/>
</dbReference>
<dbReference type="GO" id="GO:0016485">
    <property type="term" value="P:protein processing"/>
    <property type="evidence" value="ECO:0007669"/>
    <property type="project" value="TreeGrafter"/>
</dbReference>
<dbReference type="Gene3D" id="1.10.1380.10">
    <property type="entry name" value="Neutral endopeptidase , domain2"/>
    <property type="match status" value="1"/>
</dbReference>
<proteinExistence type="inferred from homology"/>
<reference evidence="3 4" key="1">
    <citation type="submission" date="2019-10" db="EMBL/GenBank/DDBJ databases">
        <title>Assembly and Annotation for the nematode Trichostrongylus colubriformis.</title>
        <authorList>
            <person name="Martin J."/>
        </authorList>
    </citation>
    <scope>NUCLEOTIDE SEQUENCE [LARGE SCALE GENOMIC DNA]</scope>
    <source>
        <strain evidence="3">G859</strain>
        <tissue evidence="3">Whole worm</tissue>
    </source>
</reference>
<dbReference type="PANTHER" id="PTHR11733">
    <property type="entry name" value="ZINC METALLOPROTEASE FAMILY M13 NEPRILYSIN-RELATED"/>
    <property type="match status" value="1"/>
</dbReference>
<name>A0AAN8FTK4_TRICO</name>
<evidence type="ECO:0000256" key="1">
    <source>
        <dbReference type="ARBA" id="ARBA00007357"/>
    </source>
</evidence>
<keyword evidence="4" id="KW-1185">Reference proteome</keyword>
<dbReference type="EMBL" id="WIXE01003499">
    <property type="protein sequence ID" value="KAK5983880.1"/>
    <property type="molecule type" value="Genomic_DNA"/>
</dbReference>
<feature type="non-terminal residue" evidence="3">
    <location>
        <position position="273"/>
    </location>
</feature>
<dbReference type="InterPro" id="IPR042089">
    <property type="entry name" value="Peptidase_M13_dom_2"/>
</dbReference>
<organism evidence="3 4">
    <name type="scientific">Trichostrongylus colubriformis</name>
    <name type="common">Black scour worm</name>
    <dbReference type="NCBI Taxonomy" id="6319"/>
    <lineage>
        <taxon>Eukaryota</taxon>
        <taxon>Metazoa</taxon>
        <taxon>Ecdysozoa</taxon>
        <taxon>Nematoda</taxon>
        <taxon>Chromadorea</taxon>
        <taxon>Rhabditida</taxon>
        <taxon>Rhabditina</taxon>
        <taxon>Rhabditomorpha</taxon>
        <taxon>Strongyloidea</taxon>
        <taxon>Trichostrongylidae</taxon>
        <taxon>Trichostrongylus</taxon>
    </lineage>
</organism>
<dbReference type="GO" id="GO:0005886">
    <property type="term" value="C:plasma membrane"/>
    <property type="evidence" value="ECO:0007669"/>
    <property type="project" value="TreeGrafter"/>
</dbReference>
<evidence type="ECO:0000259" key="2">
    <source>
        <dbReference type="Pfam" id="PF05649"/>
    </source>
</evidence>
<dbReference type="SUPFAM" id="SSF55486">
    <property type="entry name" value="Metalloproteases ('zincins'), catalytic domain"/>
    <property type="match status" value="1"/>
</dbReference>
<dbReference type="PANTHER" id="PTHR11733:SF240">
    <property type="entry name" value="GH14155P-RELATED"/>
    <property type="match status" value="1"/>
</dbReference>
<comment type="similarity">
    <text evidence="1">Belongs to the peptidase M13 family.</text>
</comment>
<evidence type="ECO:0000313" key="4">
    <source>
        <dbReference type="Proteomes" id="UP001331761"/>
    </source>
</evidence>
<gene>
    <name evidence="3" type="ORF">GCK32_000837</name>
</gene>
<accession>A0AAN8FTK4</accession>
<dbReference type="InterPro" id="IPR000718">
    <property type="entry name" value="Peptidase_M13"/>
</dbReference>
<comment type="caution">
    <text evidence="3">The sequence shown here is derived from an EMBL/GenBank/DDBJ whole genome shotgun (WGS) entry which is preliminary data.</text>
</comment>
<sequence>MNAFAKTQGVKLDQTTLANDAADIVNFDHLLAMTYSTDDTTRRQFDRSYNPMTINQLLQTYPKISWHTFTSEAVGSAQHVLQKLFSDPTYNYIVMEPAKLQALHDMLGNETIVSARTLVNYAYYHVVDSLADFLPPNTATEESRSLRRLRIQRPPAGKRRIRAEEKRFLRKHYDDISQAQSDCAMETVFMLPFANGRVFIDKIYPTSESRTQMREHVAKVASSILIGFRSMLDQLNWMTPATKNGAYNKIDNLVKNIGYPDWIANDTQFTSYH</sequence>
<evidence type="ECO:0000313" key="3">
    <source>
        <dbReference type="EMBL" id="KAK5983880.1"/>
    </source>
</evidence>
<dbReference type="PROSITE" id="PS51885">
    <property type="entry name" value="NEPRILYSIN"/>
    <property type="match status" value="1"/>
</dbReference>